<sequence>MSGVHEVEAFLTEMGLQTSIPAVINGFYTSMEALKGATFDELVEVGVRPVHAKLIISHLGNRTAMPPFGTPAPASDSNANAEELASFLRSVGLENCQSALTAAGYTSLDALGEAGMQDLLNAGLKPVHARLIVSNMDSASTTGISLTPASQRVISLDEETLLGGPNKRKNHRARWYIGAAIAFLLLFLLWPKLTGGGTPAVSADPPVKRQGKLEHAHKIGAAKEGIAHAVAGSHMGVKAKGKGANMKAPPVEEE</sequence>
<dbReference type="Pfam" id="PF07647">
    <property type="entry name" value="SAM_2"/>
    <property type="match status" value="1"/>
</dbReference>
<keyword evidence="4" id="KW-1185">Reference proteome</keyword>
<organism evidence="3 4">
    <name type="scientific">Prymnesium parvum</name>
    <name type="common">Toxic golden alga</name>
    <dbReference type="NCBI Taxonomy" id="97485"/>
    <lineage>
        <taxon>Eukaryota</taxon>
        <taxon>Haptista</taxon>
        <taxon>Haptophyta</taxon>
        <taxon>Prymnesiophyceae</taxon>
        <taxon>Prymnesiales</taxon>
        <taxon>Prymnesiaceae</taxon>
        <taxon>Prymnesium</taxon>
    </lineage>
</organism>
<keyword evidence="1" id="KW-0812">Transmembrane</keyword>
<dbReference type="SUPFAM" id="SSF47769">
    <property type="entry name" value="SAM/Pointed domain"/>
    <property type="match status" value="2"/>
</dbReference>
<evidence type="ECO:0000313" key="4">
    <source>
        <dbReference type="Proteomes" id="UP001515480"/>
    </source>
</evidence>
<dbReference type="EMBL" id="JBGBPQ010000010">
    <property type="protein sequence ID" value="KAL1519012.1"/>
    <property type="molecule type" value="Genomic_DNA"/>
</dbReference>
<feature type="domain" description="SAM" evidence="2">
    <location>
        <begin position="78"/>
        <end position="130"/>
    </location>
</feature>
<accession>A0AB34JCZ4</accession>
<dbReference type="InterPro" id="IPR013761">
    <property type="entry name" value="SAM/pointed_sf"/>
</dbReference>
<feature type="transmembrane region" description="Helical" evidence="1">
    <location>
        <begin position="173"/>
        <end position="190"/>
    </location>
</feature>
<comment type="caution">
    <text evidence="3">The sequence shown here is derived from an EMBL/GenBank/DDBJ whole genome shotgun (WGS) entry which is preliminary data.</text>
</comment>
<evidence type="ECO:0000259" key="2">
    <source>
        <dbReference type="Pfam" id="PF07647"/>
    </source>
</evidence>
<gene>
    <name evidence="3" type="ORF">AB1Y20_003281</name>
</gene>
<keyword evidence="1" id="KW-0472">Membrane</keyword>
<dbReference type="Gene3D" id="1.10.150.50">
    <property type="entry name" value="Transcription Factor, Ets-1"/>
    <property type="match status" value="1"/>
</dbReference>
<dbReference type="InterPro" id="IPR001660">
    <property type="entry name" value="SAM"/>
</dbReference>
<protein>
    <recommendedName>
        <fullName evidence="2">SAM domain-containing protein</fullName>
    </recommendedName>
</protein>
<evidence type="ECO:0000313" key="3">
    <source>
        <dbReference type="EMBL" id="KAL1519012.1"/>
    </source>
</evidence>
<name>A0AB34JCZ4_PRYPA</name>
<keyword evidence="1" id="KW-1133">Transmembrane helix</keyword>
<dbReference type="Proteomes" id="UP001515480">
    <property type="component" value="Unassembled WGS sequence"/>
</dbReference>
<dbReference type="AlphaFoldDB" id="A0AB34JCZ4"/>
<evidence type="ECO:0000256" key="1">
    <source>
        <dbReference type="SAM" id="Phobius"/>
    </source>
</evidence>
<proteinExistence type="predicted"/>
<reference evidence="3 4" key="1">
    <citation type="journal article" date="2024" name="Science">
        <title>Giant polyketide synthase enzymes in the biosynthesis of giant marine polyether toxins.</title>
        <authorList>
            <person name="Fallon T.R."/>
            <person name="Shende V.V."/>
            <person name="Wierzbicki I.H."/>
            <person name="Pendleton A.L."/>
            <person name="Watervoot N.F."/>
            <person name="Auber R.P."/>
            <person name="Gonzalez D.J."/>
            <person name="Wisecaver J.H."/>
            <person name="Moore B.S."/>
        </authorList>
    </citation>
    <scope>NUCLEOTIDE SEQUENCE [LARGE SCALE GENOMIC DNA]</scope>
    <source>
        <strain evidence="3 4">12B1</strain>
    </source>
</reference>